<organism evidence="1 2">
    <name type="scientific">Araneus ventricosus</name>
    <name type="common">Orbweaver spider</name>
    <name type="synonym">Epeira ventricosa</name>
    <dbReference type="NCBI Taxonomy" id="182803"/>
    <lineage>
        <taxon>Eukaryota</taxon>
        <taxon>Metazoa</taxon>
        <taxon>Ecdysozoa</taxon>
        <taxon>Arthropoda</taxon>
        <taxon>Chelicerata</taxon>
        <taxon>Arachnida</taxon>
        <taxon>Araneae</taxon>
        <taxon>Araneomorphae</taxon>
        <taxon>Entelegynae</taxon>
        <taxon>Araneoidea</taxon>
        <taxon>Araneidae</taxon>
        <taxon>Araneus</taxon>
    </lineage>
</organism>
<dbReference type="AlphaFoldDB" id="A0A4Y2K072"/>
<dbReference type="EMBL" id="BGPR01004086">
    <property type="protein sequence ID" value="GBM95740.1"/>
    <property type="molecule type" value="Genomic_DNA"/>
</dbReference>
<keyword evidence="2" id="KW-1185">Reference proteome</keyword>
<reference evidence="1 2" key="1">
    <citation type="journal article" date="2019" name="Sci. Rep.">
        <title>Orb-weaving spider Araneus ventricosus genome elucidates the spidroin gene catalogue.</title>
        <authorList>
            <person name="Kono N."/>
            <person name="Nakamura H."/>
            <person name="Ohtoshi R."/>
            <person name="Moran D.A.P."/>
            <person name="Shinohara A."/>
            <person name="Yoshida Y."/>
            <person name="Fujiwara M."/>
            <person name="Mori M."/>
            <person name="Tomita M."/>
            <person name="Arakawa K."/>
        </authorList>
    </citation>
    <scope>NUCLEOTIDE SEQUENCE [LARGE SCALE GENOMIC DNA]</scope>
</reference>
<evidence type="ECO:0000313" key="1">
    <source>
        <dbReference type="EMBL" id="GBM95740.1"/>
    </source>
</evidence>
<dbReference type="Proteomes" id="UP000499080">
    <property type="component" value="Unassembled WGS sequence"/>
</dbReference>
<name>A0A4Y2K072_ARAVE</name>
<comment type="caution">
    <text evidence="1">The sequence shown here is derived from an EMBL/GenBank/DDBJ whole genome shotgun (WGS) entry which is preliminary data.</text>
</comment>
<sequence length="102" mass="11987">MDEILYFFTVNATNDYMDVNAPFIVDEYRFKMYPNFSICRTITFTLWDIVLHHITLMYISQYPPPDIGNSFCLVVKMFGSEPIGPQFYTAAKVDHVRVTTLW</sequence>
<gene>
    <name evidence="1" type="ORF">AVEN_202066_1</name>
</gene>
<evidence type="ECO:0000313" key="2">
    <source>
        <dbReference type="Proteomes" id="UP000499080"/>
    </source>
</evidence>
<proteinExistence type="predicted"/>
<protein>
    <submittedName>
        <fullName evidence="1">Uncharacterized protein</fullName>
    </submittedName>
</protein>
<accession>A0A4Y2K072</accession>